<reference evidence="3" key="1">
    <citation type="journal article" date="2006" name="PLoS Biol.">
        <title>Macronuclear genome sequence of the ciliate Tetrahymena thermophila, a model eukaryote.</title>
        <authorList>
            <person name="Eisen J.A."/>
            <person name="Coyne R.S."/>
            <person name="Wu M."/>
            <person name="Wu D."/>
            <person name="Thiagarajan M."/>
            <person name="Wortman J.R."/>
            <person name="Badger J.H."/>
            <person name="Ren Q."/>
            <person name="Amedeo P."/>
            <person name="Jones K.M."/>
            <person name="Tallon L.J."/>
            <person name="Delcher A.L."/>
            <person name="Salzberg S.L."/>
            <person name="Silva J.C."/>
            <person name="Haas B.J."/>
            <person name="Majoros W.H."/>
            <person name="Farzad M."/>
            <person name="Carlton J.M."/>
            <person name="Smith R.K. Jr."/>
            <person name="Garg J."/>
            <person name="Pearlman R.E."/>
            <person name="Karrer K.M."/>
            <person name="Sun L."/>
            <person name="Manning G."/>
            <person name="Elde N.C."/>
            <person name="Turkewitz A.P."/>
            <person name="Asai D.J."/>
            <person name="Wilkes D.E."/>
            <person name="Wang Y."/>
            <person name="Cai H."/>
            <person name="Collins K."/>
            <person name="Stewart B.A."/>
            <person name="Lee S.R."/>
            <person name="Wilamowska K."/>
            <person name="Weinberg Z."/>
            <person name="Ruzzo W.L."/>
            <person name="Wloga D."/>
            <person name="Gaertig J."/>
            <person name="Frankel J."/>
            <person name="Tsao C.-C."/>
            <person name="Gorovsky M.A."/>
            <person name="Keeling P.J."/>
            <person name="Waller R.F."/>
            <person name="Patron N.J."/>
            <person name="Cherry J.M."/>
            <person name="Stover N.A."/>
            <person name="Krieger C.J."/>
            <person name="del Toro C."/>
            <person name="Ryder H.F."/>
            <person name="Williamson S.C."/>
            <person name="Barbeau R.A."/>
            <person name="Hamilton E.P."/>
            <person name="Orias E."/>
        </authorList>
    </citation>
    <scope>NUCLEOTIDE SEQUENCE [LARGE SCALE GENOMIC DNA]</scope>
    <source>
        <strain evidence="3">SB210</strain>
    </source>
</reference>
<keyword evidence="3" id="KW-1185">Reference proteome</keyword>
<organism evidence="2 3">
    <name type="scientific">Tetrahymena thermophila (strain SB210)</name>
    <dbReference type="NCBI Taxonomy" id="312017"/>
    <lineage>
        <taxon>Eukaryota</taxon>
        <taxon>Sar</taxon>
        <taxon>Alveolata</taxon>
        <taxon>Ciliophora</taxon>
        <taxon>Intramacronucleata</taxon>
        <taxon>Oligohymenophorea</taxon>
        <taxon>Hymenostomatida</taxon>
        <taxon>Tetrahymenina</taxon>
        <taxon>Tetrahymenidae</taxon>
        <taxon>Tetrahymena</taxon>
    </lineage>
</organism>
<dbReference type="Gene3D" id="1.25.40.20">
    <property type="entry name" value="Ankyrin repeat-containing domain"/>
    <property type="match status" value="1"/>
</dbReference>
<dbReference type="InParanoid" id="I7MB74"/>
<accession>I7MB74</accession>
<gene>
    <name evidence="2" type="ORF">TTHERM_00526230</name>
</gene>
<dbReference type="SUPFAM" id="SSF48403">
    <property type="entry name" value="Ankyrin repeat"/>
    <property type="match status" value="1"/>
</dbReference>
<proteinExistence type="predicted"/>
<dbReference type="Pfam" id="PF12796">
    <property type="entry name" value="Ank_2"/>
    <property type="match status" value="1"/>
</dbReference>
<evidence type="ECO:0000256" key="1">
    <source>
        <dbReference type="SAM" id="MobiDB-lite"/>
    </source>
</evidence>
<dbReference type="InterPro" id="IPR002110">
    <property type="entry name" value="Ankyrin_rpt"/>
</dbReference>
<dbReference type="KEGG" id="tet:TTHERM_00526230"/>
<evidence type="ECO:0000313" key="3">
    <source>
        <dbReference type="Proteomes" id="UP000009168"/>
    </source>
</evidence>
<feature type="region of interest" description="Disordered" evidence="1">
    <location>
        <begin position="25"/>
        <end position="60"/>
    </location>
</feature>
<dbReference type="AlphaFoldDB" id="I7MB74"/>
<name>I7MB74_TETTS</name>
<evidence type="ECO:0000313" key="2">
    <source>
        <dbReference type="EMBL" id="EAS07792.2"/>
    </source>
</evidence>
<dbReference type="EMBL" id="GG662209">
    <property type="protein sequence ID" value="EAS07792.2"/>
    <property type="molecule type" value="Genomic_DNA"/>
</dbReference>
<dbReference type="InterPro" id="IPR036770">
    <property type="entry name" value="Ankyrin_rpt-contain_sf"/>
</dbReference>
<protein>
    <submittedName>
        <fullName evidence="2">Ankyrin repeat protein</fullName>
    </submittedName>
</protein>
<dbReference type="Proteomes" id="UP000009168">
    <property type="component" value="Unassembled WGS sequence"/>
</dbReference>
<dbReference type="GeneID" id="7847035"/>
<dbReference type="OrthoDB" id="292939at2759"/>
<dbReference type="RefSeq" id="XP_001028034.2">
    <property type="nucleotide sequence ID" value="XM_001028034.2"/>
</dbReference>
<sequence>MINNIKEIPQIKKLQFRPISAYHNSKFQPENPLSLRTGRVQDSYSTERETNRKRSSFAQTLSTDRHEQIIVNKLLNNSGANILDNSQTQNYYGTDSFVPNRKIQLRKVVSITNNSDNEEQQNYNVNKKEYKKSYLNNTESYQIKTFTPRNKKFMLLYGKEMPNERTSKSCIRRSESPNRSFQLGNTVGQQFIIKKKKKPIIEQAQSAYQQHVTKEEKIQFKEILVKLLNYEKDMTDDKTKIDQINEIIQEKIKSKTNLEAFTFQEDENLKNKIRSLIEEKHMKMSSVVENLNQFQDSYRQLQYGLITEDKFLNTIEKMSSQQQNQGLKGQQLLKNIIRKVQFAQRIQFVNKNKMTKQDSFVSSGSSPRIQNDSIFQNSPLNSINSPIASPYMSKNQRSDFYQAVGIEDQKAYMRNKISMLQTLYKKKLQSDQEDDRDLIEGMKKCWKFDKHGRIKVKGFQKQKSKKQDIYSADRMSRKYAYLRQTIRDFFNKCDKIGVNPVLALENKYFTSLPFTRPGSFVLFKSLKEGNLEIVNKMLRNNIEYLYERDHLLQNVLHIAIQKKYRSLSIWLIHNGIDFDQKDVANKTPIYYAIKQKMFDVAKYLLFKRASPWSNNSKYRYDQMTTNSALIRCIKKAKMIDLCGKLQRGITLKQNWLNQRKIFYLDQYCKIPGELDCLNNEERLFIEQERKKEEEINSMLLVN</sequence>